<keyword evidence="5 15" id="KW-0812">Transmembrane</keyword>
<dbReference type="InterPro" id="IPR025287">
    <property type="entry name" value="WAK_GUB"/>
</dbReference>
<evidence type="ECO:0000256" key="15">
    <source>
        <dbReference type="SAM" id="Phobius"/>
    </source>
</evidence>
<dbReference type="GO" id="GO:0005524">
    <property type="term" value="F:ATP binding"/>
    <property type="evidence" value="ECO:0007669"/>
    <property type="project" value="UniProtKB-KW"/>
</dbReference>
<dbReference type="Gene3D" id="3.30.200.20">
    <property type="entry name" value="Phosphorylase Kinase, domain 1"/>
    <property type="match status" value="1"/>
</dbReference>
<dbReference type="InterPro" id="IPR011009">
    <property type="entry name" value="Kinase-like_dom_sf"/>
</dbReference>
<dbReference type="GO" id="GO:0016020">
    <property type="term" value="C:membrane"/>
    <property type="evidence" value="ECO:0007669"/>
    <property type="project" value="UniProtKB-SubCell"/>
</dbReference>
<feature type="domain" description="Protein kinase" evidence="17">
    <location>
        <begin position="335"/>
        <end position="624"/>
    </location>
</feature>
<comment type="subcellular location">
    <subcellularLocation>
        <location evidence="1">Membrane</location>
        <topology evidence="1">Single-pass type I membrane protein</topology>
    </subcellularLocation>
</comment>
<dbReference type="EMBL" id="BSYR01000011">
    <property type="protein sequence ID" value="GMI75450.1"/>
    <property type="molecule type" value="Genomic_DNA"/>
</dbReference>
<dbReference type="AlphaFoldDB" id="A0A9W7HD79"/>
<dbReference type="PROSITE" id="PS00108">
    <property type="entry name" value="PROTEIN_KINASE_ST"/>
    <property type="match status" value="1"/>
</dbReference>
<dbReference type="InterPro" id="IPR008271">
    <property type="entry name" value="Ser/Thr_kinase_AS"/>
</dbReference>
<organism evidence="18 19">
    <name type="scientific">Hibiscus trionum</name>
    <name type="common">Flower of an hour</name>
    <dbReference type="NCBI Taxonomy" id="183268"/>
    <lineage>
        <taxon>Eukaryota</taxon>
        <taxon>Viridiplantae</taxon>
        <taxon>Streptophyta</taxon>
        <taxon>Embryophyta</taxon>
        <taxon>Tracheophyta</taxon>
        <taxon>Spermatophyta</taxon>
        <taxon>Magnoliopsida</taxon>
        <taxon>eudicotyledons</taxon>
        <taxon>Gunneridae</taxon>
        <taxon>Pentapetalae</taxon>
        <taxon>rosids</taxon>
        <taxon>malvids</taxon>
        <taxon>Malvales</taxon>
        <taxon>Malvaceae</taxon>
        <taxon>Malvoideae</taxon>
        <taxon>Hibiscus</taxon>
    </lineage>
</organism>
<keyword evidence="12" id="KW-0325">Glycoprotein</keyword>
<keyword evidence="6 16" id="KW-0732">Signal</keyword>
<dbReference type="InterPro" id="IPR032872">
    <property type="entry name" value="WAK_assoc_C"/>
</dbReference>
<keyword evidence="8" id="KW-0418">Kinase</keyword>
<dbReference type="InterPro" id="IPR000719">
    <property type="entry name" value="Prot_kinase_dom"/>
</dbReference>
<evidence type="ECO:0000256" key="3">
    <source>
        <dbReference type="ARBA" id="ARBA00022527"/>
    </source>
</evidence>
<gene>
    <name evidence="18" type="ORF">HRI_001214400</name>
</gene>
<evidence type="ECO:0000256" key="11">
    <source>
        <dbReference type="ARBA" id="ARBA00023136"/>
    </source>
</evidence>
<dbReference type="GO" id="GO:0004674">
    <property type="term" value="F:protein serine/threonine kinase activity"/>
    <property type="evidence" value="ECO:0007669"/>
    <property type="project" value="UniProtKB-KW"/>
</dbReference>
<evidence type="ECO:0000256" key="1">
    <source>
        <dbReference type="ARBA" id="ARBA00004479"/>
    </source>
</evidence>
<dbReference type="SMART" id="SM00220">
    <property type="entry name" value="S_TKc"/>
    <property type="match status" value="1"/>
</dbReference>
<evidence type="ECO:0000313" key="19">
    <source>
        <dbReference type="Proteomes" id="UP001165190"/>
    </source>
</evidence>
<sequence length="640" mass="71334">MRPEISPPCLQLLTFTVSSIFFTVVPVTHSHHQPPPYGDCQSSFECGNLKEISYPFWGNQQSHCGRQGFKLQCRPNMYPVINMENQSFIVLKIEQNSQWIKLARSDIWNGVCPLLNTQLDHSPFSFQGSGTRNISMFRGCPVGITSAEDAYNVSCKTKNGSSDLIYVARESSTHPAQNLCGLQITVPVLITAYNQVVDGNLTPKEALDEGFVADYHFDEEDFCKICRNSSGICVPADINSTQVRCICHGKPDIPPCLKYERDYKKLQGSRYVGYGFASGVIFACLVLVGYKTTRLVSRMIKTKTFKDPNVETYIKKYGSLAPKRYQCSDIKKITNSFAEKLGEGGFCSVYKGKLDDGSLVAVKVLKTGLSNGNGEEFLNEVISICRTSHVNIVSLIGYCYATDKQALLFEFMPNGSLEKFIHNENISTAGRLASDKLHEIAIGIARGLEYLHRGCSTRILHLDVKPHNVLLDENFCPKISDFGLSKLCPKGSVISVSGARGTVGYIAPELFNRNFGRVSHKADVYSFGMMVLEMVGGRKNIAESADDGSEAYYLRWFYDRLQNENGLGLHGIMRSQDNEIAKKMIIIGLWCIQTYPVHRPSMNEVLFMLEGSLDALKIPPKPFIHTPSRTPLDLYTTPIP</sequence>
<dbReference type="FunFam" id="1.10.510.10:FF:000590">
    <property type="entry name" value="PR5-like receptor kinase"/>
    <property type="match status" value="1"/>
</dbReference>
<accession>A0A9W7HD79</accession>
<evidence type="ECO:0000256" key="8">
    <source>
        <dbReference type="ARBA" id="ARBA00022777"/>
    </source>
</evidence>
<evidence type="ECO:0000256" key="14">
    <source>
        <dbReference type="ARBA" id="ARBA00048679"/>
    </source>
</evidence>
<dbReference type="SUPFAM" id="SSF56112">
    <property type="entry name" value="Protein kinase-like (PK-like)"/>
    <property type="match status" value="1"/>
</dbReference>
<dbReference type="PROSITE" id="PS50011">
    <property type="entry name" value="PROTEIN_KINASE_DOM"/>
    <property type="match status" value="1"/>
</dbReference>
<dbReference type="PANTHER" id="PTHR27009">
    <property type="entry name" value="RUST RESISTANCE KINASE LR10-RELATED"/>
    <property type="match status" value="1"/>
</dbReference>
<keyword evidence="11 15" id="KW-0472">Membrane</keyword>
<evidence type="ECO:0000256" key="16">
    <source>
        <dbReference type="SAM" id="SignalP"/>
    </source>
</evidence>
<keyword evidence="19" id="KW-1185">Reference proteome</keyword>
<reference evidence="18" key="1">
    <citation type="submission" date="2023-05" db="EMBL/GenBank/DDBJ databases">
        <title>Genome and transcriptome analyses reveal genes involved in the formation of fine ridges on petal epidermal cells in Hibiscus trionum.</title>
        <authorList>
            <person name="Koshimizu S."/>
            <person name="Masuda S."/>
            <person name="Ishii T."/>
            <person name="Shirasu K."/>
            <person name="Hoshino A."/>
            <person name="Arita M."/>
        </authorList>
    </citation>
    <scope>NUCLEOTIDE SEQUENCE</scope>
    <source>
        <strain evidence="18">Hamamatsu line</strain>
    </source>
</reference>
<evidence type="ECO:0000256" key="10">
    <source>
        <dbReference type="ARBA" id="ARBA00022989"/>
    </source>
</evidence>
<evidence type="ECO:0000256" key="5">
    <source>
        <dbReference type="ARBA" id="ARBA00022692"/>
    </source>
</evidence>
<dbReference type="Pfam" id="PF13947">
    <property type="entry name" value="GUB_WAK_bind"/>
    <property type="match status" value="1"/>
</dbReference>
<keyword evidence="7" id="KW-0547">Nucleotide-binding</keyword>
<dbReference type="EC" id="2.7.11.1" evidence="2"/>
<dbReference type="GO" id="GO:0030247">
    <property type="term" value="F:polysaccharide binding"/>
    <property type="evidence" value="ECO:0007669"/>
    <property type="project" value="InterPro"/>
</dbReference>
<evidence type="ECO:0000313" key="18">
    <source>
        <dbReference type="EMBL" id="GMI75450.1"/>
    </source>
</evidence>
<evidence type="ECO:0000256" key="2">
    <source>
        <dbReference type="ARBA" id="ARBA00012513"/>
    </source>
</evidence>
<feature type="signal peptide" evidence="16">
    <location>
        <begin position="1"/>
        <end position="30"/>
    </location>
</feature>
<dbReference type="Pfam" id="PF00069">
    <property type="entry name" value="Pkinase"/>
    <property type="match status" value="1"/>
</dbReference>
<evidence type="ECO:0000256" key="4">
    <source>
        <dbReference type="ARBA" id="ARBA00022679"/>
    </source>
</evidence>
<feature type="transmembrane region" description="Helical" evidence="15">
    <location>
        <begin position="271"/>
        <end position="290"/>
    </location>
</feature>
<protein>
    <recommendedName>
        <fullName evidence="2">non-specific serine/threonine protein kinase</fullName>
        <ecNumber evidence="2">2.7.11.1</ecNumber>
    </recommendedName>
</protein>
<keyword evidence="4" id="KW-0808">Transferase</keyword>
<dbReference type="Gene3D" id="1.10.510.10">
    <property type="entry name" value="Transferase(Phosphotransferase) domain 1"/>
    <property type="match status" value="1"/>
</dbReference>
<proteinExistence type="predicted"/>
<evidence type="ECO:0000256" key="9">
    <source>
        <dbReference type="ARBA" id="ARBA00022840"/>
    </source>
</evidence>
<comment type="caution">
    <text evidence="18">The sequence shown here is derived from an EMBL/GenBank/DDBJ whole genome shotgun (WGS) entry which is preliminary data.</text>
</comment>
<evidence type="ECO:0000256" key="12">
    <source>
        <dbReference type="ARBA" id="ARBA00023180"/>
    </source>
</evidence>
<comment type="catalytic activity">
    <reaction evidence="14">
        <text>L-seryl-[protein] + ATP = O-phospho-L-seryl-[protein] + ADP + H(+)</text>
        <dbReference type="Rhea" id="RHEA:17989"/>
        <dbReference type="Rhea" id="RHEA-COMP:9863"/>
        <dbReference type="Rhea" id="RHEA-COMP:11604"/>
        <dbReference type="ChEBI" id="CHEBI:15378"/>
        <dbReference type="ChEBI" id="CHEBI:29999"/>
        <dbReference type="ChEBI" id="CHEBI:30616"/>
        <dbReference type="ChEBI" id="CHEBI:83421"/>
        <dbReference type="ChEBI" id="CHEBI:456216"/>
        <dbReference type="EC" id="2.7.11.1"/>
    </reaction>
</comment>
<dbReference type="Proteomes" id="UP001165190">
    <property type="component" value="Unassembled WGS sequence"/>
</dbReference>
<dbReference type="OrthoDB" id="4062651at2759"/>
<keyword evidence="10 15" id="KW-1133">Transmembrane helix</keyword>
<dbReference type="InterPro" id="IPR045874">
    <property type="entry name" value="LRK10/LRL21-25-like"/>
</dbReference>
<evidence type="ECO:0000256" key="6">
    <source>
        <dbReference type="ARBA" id="ARBA00022729"/>
    </source>
</evidence>
<name>A0A9W7HD79_HIBTR</name>
<evidence type="ECO:0000256" key="13">
    <source>
        <dbReference type="ARBA" id="ARBA00047899"/>
    </source>
</evidence>
<evidence type="ECO:0000256" key="7">
    <source>
        <dbReference type="ARBA" id="ARBA00022741"/>
    </source>
</evidence>
<keyword evidence="3" id="KW-0723">Serine/threonine-protein kinase</keyword>
<evidence type="ECO:0000259" key="17">
    <source>
        <dbReference type="PROSITE" id="PS50011"/>
    </source>
</evidence>
<feature type="chain" id="PRO_5040901863" description="non-specific serine/threonine protein kinase" evidence="16">
    <location>
        <begin position="31"/>
        <end position="640"/>
    </location>
</feature>
<dbReference type="Pfam" id="PF14380">
    <property type="entry name" value="WAK_assoc"/>
    <property type="match status" value="1"/>
</dbReference>
<keyword evidence="9" id="KW-0067">ATP-binding</keyword>
<comment type="catalytic activity">
    <reaction evidence="13">
        <text>L-threonyl-[protein] + ATP = O-phospho-L-threonyl-[protein] + ADP + H(+)</text>
        <dbReference type="Rhea" id="RHEA:46608"/>
        <dbReference type="Rhea" id="RHEA-COMP:11060"/>
        <dbReference type="Rhea" id="RHEA-COMP:11605"/>
        <dbReference type="ChEBI" id="CHEBI:15378"/>
        <dbReference type="ChEBI" id="CHEBI:30013"/>
        <dbReference type="ChEBI" id="CHEBI:30616"/>
        <dbReference type="ChEBI" id="CHEBI:61977"/>
        <dbReference type="ChEBI" id="CHEBI:456216"/>
        <dbReference type="EC" id="2.7.11.1"/>
    </reaction>
</comment>